<evidence type="ECO:0000256" key="4">
    <source>
        <dbReference type="ARBA" id="ARBA00022475"/>
    </source>
</evidence>
<name>A0A1M7Z2H3_9VIBR</name>
<keyword evidence="9" id="KW-0547">Nucleotide-binding</keyword>
<dbReference type="SMART" id="SM00388">
    <property type="entry name" value="HisKA"/>
    <property type="match status" value="1"/>
</dbReference>
<evidence type="ECO:0000256" key="9">
    <source>
        <dbReference type="ARBA" id="ARBA00022741"/>
    </source>
</evidence>
<dbReference type="PRINTS" id="PR00344">
    <property type="entry name" value="BCTRLSENSOR"/>
</dbReference>
<comment type="catalytic activity">
    <reaction evidence="1">
        <text>ATP + protein L-histidine = ADP + protein N-phospho-L-histidine.</text>
        <dbReference type="EC" id="2.7.13.3"/>
    </reaction>
</comment>
<dbReference type="PROSITE" id="PS50885">
    <property type="entry name" value="HAMP"/>
    <property type="match status" value="1"/>
</dbReference>
<dbReference type="InterPro" id="IPR003594">
    <property type="entry name" value="HATPase_dom"/>
</dbReference>
<dbReference type="GO" id="GO:0000155">
    <property type="term" value="F:phosphorelay sensor kinase activity"/>
    <property type="evidence" value="ECO:0007669"/>
    <property type="project" value="InterPro"/>
</dbReference>
<accession>A0A1M7Z2H3</accession>
<dbReference type="SMART" id="SM00387">
    <property type="entry name" value="HATPase_c"/>
    <property type="match status" value="1"/>
</dbReference>
<comment type="subcellular location">
    <subcellularLocation>
        <location evidence="2">Cell inner membrane</location>
        <topology evidence="2">Multi-pass membrane protein</topology>
    </subcellularLocation>
</comment>
<dbReference type="InterPro" id="IPR003661">
    <property type="entry name" value="HisK_dim/P_dom"/>
</dbReference>
<reference evidence="19" key="1">
    <citation type="submission" date="2016-12" db="EMBL/GenBank/DDBJ databases">
        <authorList>
            <person name="Rodrigo-Torres L."/>
            <person name="Arahal R.D."/>
            <person name="Lucena T."/>
        </authorList>
    </citation>
    <scope>NUCLEOTIDE SEQUENCE [LARGE SCALE GENOMIC DNA]</scope>
</reference>
<dbReference type="SUPFAM" id="SSF55874">
    <property type="entry name" value="ATPase domain of HSP90 chaperone/DNA topoisomerase II/histidine kinase"/>
    <property type="match status" value="1"/>
</dbReference>
<dbReference type="EMBL" id="FRFG01000099">
    <property type="protein sequence ID" value="SHO59158.1"/>
    <property type="molecule type" value="Genomic_DNA"/>
</dbReference>
<evidence type="ECO:0000259" key="16">
    <source>
        <dbReference type="PROSITE" id="PS50109"/>
    </source>
</evidence>
<keyword evidence="12 15" id="KW-1133">Transmembrane helix</keyword>
<dbReference type="InterPro" id="IPR050980">
    <property type="entry name" value="2C_sensor_his_kinase"/>
</dbReference>
<dbReference type="SUPFAM" id="SSF47384">
    <property type="entry name" value="Homodimeric domain of signal transducing histidine kinase"/>
    <property type="match status" value="1"/>
</dbReference>
<dbReference type="CDD" id="cd00075">
    <property type="entry name" value="HATPase"/>
    <property type="match status" value="1"/>
</dbReference>
<evidence type="ECO:0000256" key="3">
    <source>
        <dbReference type="ARBA" id="ARBA00012438"/>
    </source>
</evidence>
<dbReference type="RefSeq" id="WP_073586575.1">
    <property type="nucleotide sequence ID" value="NZ_AP024897.1"/>
</dbReference>
<dbReference type="GO" id="GO:0005886">
    <property type="term" value="C:plasma membrane"/>
    <property type="evidence" value="ECO:0007669"/>
    <property type="project" value="UniProtKB-SubCell"/>
</dbReference>
<keyword evidence="13" id="KW-0902">Two-component regulatory system</keyword>
<evidence type="ECO:0000256" key="7">
    <source>
        <dbReference type="ARBA" id="ARBA00022679"/>
    </source>
</evidence>
<evidence type="ECO:0000256" key="15">
    <source>
        <dbReference type="SAM" id="Phobius"/>
    </source>
</evidence>
<dbReference type="Pfam" id="PF00512">
    <property type="entry name" value="HisKA"/>
    <property type="match status" value="1"/>
</dbReference>
<evidence type="ECO:0000256" key="14">
    <source>
        <dbReference type="ARBA" id="ARBA00023136"/>
    </source>
</evidence>
<evidence type="ECO:0000256" key="13">
    <source>
        <dbReference type="ARBA" id="ARBA00023012"/>
    </source>
</evidence>
<dbReference type="GO" id="GO:0005524">
    <property type="term" value="F:ATP binding"/>
    <property type="evidence" value="ECO:0007669"/>
    <property type="project" value="UniProtKB-KW"/>
</dbReference>
<dbReference type="InterPro" id="IPR004358">
    <property type="entry name" value="Sig_transdc_His_kin-like_C"/>
</dbReference>
<dbReference type="OrthoDB" id="9804645at2"/>
<evidence type="ECO:0000256" key="11">
    <source>
        <dbReference type="ARBA" id="ARBA00022840"/>
    </source>
</evidence>
<evidence type="ECO:0000313" key="19">
    <source>
        <dbReference type="Proteomes" id="UP000184600"/>
    </source>
</evidence>
<organism evidence="18 19">
    <name type="scientific">Vibrio quintilis</name>
    <dbReference type="NCBI Taxonomy" id="1117707"/>
    <lineage>
        <taxon>Bacteria</taxon>
        <taxon>Pseudomonadati</taxon>
        <taxon>Pseudomonadota</taxon>
        <taxon>Gammaproteobacteria</taxon>
        <taxon>Vibrionales</taxon>
        <taxon>Vibrionaceae</taxon>
        <taxon>Vibrio</taxon>
    </lineage>
</organism>
<evidence type="ECO:0000256" key="5">
    <source>
        <dbReference type="ARBA" id="ARBA00022519"/>
    </source>
</evidence>
<feature type="domain" description="HAMP" evidence="17">
    <location>
        <begin position="205"/>
        <end position="257"/>
    </location>
</feature>
<proteinExistence type="predicted"/>
<evidence type="ECO:0000313" key="18">
    <source>
        <dbReference type="EMBL" id="SHO59158.1"/>
    </source>
</evidence>
<evidence type="ECO:0000256" key="12">
    <source>
        <dbReference type="ARBA" id="ARBA00022989"/>
    </source>
</evidence>
<dbReference type="EC" id="2.7.13.3" evidence="3"/>
<dbReference type="InterPro" id="IPR036097">
    <property type="entry name" value="HisK_dim/P_sf"/>
</dbReference>
<keyword evidence="8 15" id="KW-0812">Transmembrane</keyword>
<dbReference type="PANTHER" id="PTHR44936">
    <property type="entry name" value="SENSOR PROTEIN CREC"/>
    <property type="match status" value="1"/>
</dbReference>
<protein>
    <recommendedName>
        <fullName evidence="3">histidine kinase</fullName>
        <ecNumber evidence="3">2.7.13.3</ecNumber>
    </recommendedName>
</protein>
<dbReference type="Gene3D" id="3.30.565.10">
    <property type="entry name" value="Histidine kinase-like ATPase, C-terminal domain"/>
    <property type="match status" value="1"/>
</dbReference>
<evidence type="ECO:0000256" key="10">
    <source>
        <dbReference type="ARBA" id="ARBA00022777"/>
    </source>
</evidence>
<keyword evidence="4" id="KW-1003">Cell membrane</keyword>
<keyword evidence="5" id="KW-0997">Cell inner membrane</keyword>
<keyword evidence="11" id="KW-0067">ATP-binding</keyword>
<dbReference type="PANTHER" id="PTHR44936:SF5">
    <property type="entry name" value="SENSOR HISTIDINE KINASE ENVZ"/>
    <property type="match status" value="1"/>
</dbReference>
<dbReference type="InterPro" id="IPR036890">
    <property type="entry name" value="HATPase_C_sf"/>
</dbReference>
<dbReference type="PROSITE" id="PS50109">
    <property type="entry name" value="HIS_KIN"/>
    <property type="match status" value="1"/>
</dbReference>
<keyword evidence="19" id="KW-1185">Reference proteome</keyword>
<gene>
    <name evidence="18" type="primary">envZ_2</name>
    <name evidence="18" type="ORF">VQ7734_04938</name>
</gene>
<dbReference type="InterPro" id="IPR005467">
    <property type="entry name" value="His_kinase_dom"/>
</dbReference>
<keyword evidence="7 18" id="KW-0808">Transferase</keyword>
<dbReference type="CDD" id="cd00082">
    <property type="entry name" value="HisKA"/>
    <property type="match status" value="1"/>
</dbReference>
<keyword evidence="6" id="KW-0597">Phosphoprotein</keyword>
<dbReference type="InterPro" id="IPR003660">
    <property type="entry name" value="HAMP_dom"/>
</dbReference>
<dbReference type="AlphaFoldDB" id="A0A1M7Z2H3"/>
<dbReference type="STRING" id="1117707.VQ7734_04938"/>
<feature type="transmembrane region" description="Helical" evidence="15">
    <location>
        <begin position="181"/>
        <end position="204"/>
    </location>
</feature>
<evidence type="ECO:0000256" key="8">
    <source>
        <dbReference type="ARBA" id="ARBA00022692"/>
    </source>
</evidence>
<dbReference type="Proteomes" id="UP000184600">
    <property type="component" value="Unassembled WGS sequence"/>
</dbReference>
<dbReference type="Pfam" id="PF02518">
    <property type="entry name" value="HATPase_c"/>
    <property type="match status" value="1"/>
</dbReference>
<evidence type="ECO:0000256" key="2">
    <source>
        <dbReference type="ARBA" id="ARBA00004429"/>
    </source>
</evidence>
<evidence type="ECO:0000256" key="6">
    <source>
        <dbReference type="ARBA" id="ARBA00022553"/>
    </source>
</evidence>
<evidence type="ECO:0000256" key="1">
    <source>
        <dbReference type="ARBA" id="ARBA00000085"/>
    </source>
</evidence>
<evidence type="ECO:0000259" key="17">
    <source>
        <dbReference type="PROSITE" id="PS50885"/>
    </source>
</evidence>
<feature type="domain" description="Histidine kinase" evidence="16">
    <location>
        <begin position="265"/>
        <end position="466"/>
    </location>
</feature>
<feature type="transmembrane region" description="Helical" evidence="15">
    <location>
        <begin position="12"/>
        <end position="33"/>
    </location>
</feature>
<keyword evidence="10" id="KW-0418">Kinase</keyword>
<dbReference type="Gene3D" id="1.10.287.130">
    <property type="match status" value="1"/>
</dbReference>
<sequence>MIRWFRHQKLIHQIAVVILAGFCISFLLSFYLLSAEKSERLSRLSASGAVQRVISVVSILSQTPVALHPAMIQASNSSDLHLSVSADPRIQVTRPVSSEATILLNRLEAAGIPEAYLNFIPQARPEQPVAEGHYGMMAGGRNKEFRNRRMRFVATMDGSVRLPEGGWLNFSSGVSPEITHWSASVLITLSLVMAGTVLICLLIIRHALKPVRALEKAAEAFATHKSVTPVSTDCPQDLYPTVQAFNEMQTRLTEYISDRTRLLAAISHDLRTPLTSLRLRLEFIEESEDKQQMLRTLTVMENMLQATMRFARDDGEPEPRCPTEVDTLMQTIVDEYAEKQITIAYQPGGLGVWSVPPLSLRRMTENLVNNAVQYGGRDCRISLQIRQETHHLAVTVADTGPGIDAAKFDDVMKPFTRLNPARDTQDSSVGLGLSITRSLAIAHGGELRLAGNQPHGLVATFTVSAG</sequence>
<keyword evidence="14 15" id="KW-0472">Membrane</keyword>